<dbReference type="PRINTS" id="PR00455">
    <property type="entry name" value="HTHTETR"/>
</dbReference>
<dbReference type="RefSeq" id="WP_343984435.1">
    <property type="nucleotide sequence ID" value="NZ_BAAAJG010000021.1"/>
</dbReference>
<dbReference type="PANTHER" id="PTHR30055">
    <property type="entry name" value="HTH-TYPE TRANSCRIPTIONAL REGULATOR RUTR"/>
    <property type="match status" value="1"/>
</dbReference>
<dbReference type="Pfam" id="PF00440">
    <property type="entry name" value="TetR_N"/>
    <property type="match status" value="1"/>
</dbReference>
<name>A0ABW4FXW8_9PSEU</name>
<comment type="caution">
    <text evidence="6">The sequence shown here is derived from an EMBL/GenBank/DDBJ whole genome shotgun (WGS) entry which is preliminary data.</text>
</comment>
<proteinExistence type="predicted"/>
<keyword evidence="1" id="KW-0805">Transcription regulation</keyword>
<dbReference type="InterPro" id="IPR001647">
    <property type="entry name" value="HTH_TetR"/>
</dbReference>
<dbReference type="PANTHER" id="PTHR30055:SF234">
    <property type="entry name" value="HTH-TYPE TRANSCRIPTIONAL REGULATOR BETI"/>
    <property type="match status" value="1"/>
</dbReference>
<dbReference type="Gene3D" id="1.10.357.10">
    <property type="entry name" value="Tetracycline Repressor, domain 2"/>
    <property type="match status" value="1"/>
</dbReference>
<dbReference type="InterPro" id="IPR009057">
    <property type="entry name" value="Homeodomain-like_sf"/>
</dbReference>
<organism evidence="6 7">
    <name type="scientific">Pseudonocardia aurantiaca</name>
    <dbReference type="NCBI Taxonomy" id="75290"/>
    <lineage>
        <taxon>Bacteria</taxon>
        <taxon>Bacillati</taxon>
        <taxon>Actinomycetota</taxon>
        <taxon>Actinomycetes</taxon>
        <taxon>Pseudonocardiales</taxon>
        <taxon>Pseudonocardiaceae</taxon>
        <taxon>Pseudonocardia</taxon>
    </lineage>
</organism>
<dbReference type="PROSITE" id="PS50977">
    <property type="entry name" value="HTH_TETR_2"/>
    <property type="match status" value="1"/>
</dbReference>
<keyword evidence="2 4" id="KW-0238">DNA-binding</keyword>
<evidence type="ECO:0000256" key="4">
    <source>
        <dbReference type="PROSITE-ProRule" id="PRU00335"/>
    </source>
</evidence>
<dbReference type="InterPro" id="IPR050109">
    <property type="entry name" value="HTH-type_TetR-like_transc_reg"/>
</dbReference>
<sequence>MSPDRRRAPRMAPDERRAAIVAAAGPLFRRHGAAVTTRQIAEAADIAEGTIFRVFPDKESVIQAVVAEAFDQSPTLRELAAINRALPFRDRLTAAVTVLQKRVSDVFGLLGALGWMRGAPPERKPPNGYRHRQPDYDDEAERDFRDAVVGVVGPDECRLRVPAAELAHVMKMLVFSATHPLICAGRPMSAEQIVTLLLDGLLDESAPAAPTTTEDP</sequence>
<protein>
    <submittedName>
        <fullName evidence="6">TetR/AcrR family transcriptional regulator</fullName>
    </submittedName>
</protein>
<gene>
    <name evidence="6" type="ORF">ACFSCY_37785</name>
</gene>
<evidence type="ECO:0000256" key="1">
    <source>
        <dbReference type="ARBA" id="ARBA00023015"/>
    </source>
</evidence>
<evidence type="ECO:0000256" key="3">
    <source>
        <dbReference type="ARBA" id="ARBA00023163"/>
    </source>
</evidence>
<accession>A0ABW4FXW8</accession>
<dbReference type="SUPFAM" id="SSF46689">
    <property type="entry name" value="Homeodomain-like"/>
    <property type="match status" value="1"/>
</dbReference>
<evidence type="ECO:0000259" key="5">
    <source>
        <dbReference type="PROSITE" id="PS50977"/>
    </source>
</evidence>
<evidence type="ECO:0000256" key="2">
    <source>
        <dbReference type="ARBA" id="ARBA00023125"/>
    </source>
</evidence>
<reference evidence="7" key="1">
    <citation type="journal article" date="2019" name="Int. J. Syst. Evol. Microbiol.">
        <title>The Global Catalogue of Microorganisms (GCM) 10K type strain sequencing project: providing services to taxonomists for standard genome sequencing and annotation.</title>
        <authorList>
            <consortium name="The Broad Institute Genomics Platform"/>
            <consortium name="The Broad Institute Genome Sequencing Center for Infectious Disease"/>
            <person name="Wu L."/>
            <person name="Ma J."/>
        </authorList>
    </citation>
    <scope>NUCLEOTIDE SEQUENCE [LARGE SCALE GENOMIC DNA]</scope>
    <source>
        <strain evidence="7">JCM 12165</strain>
    </source>
</reference>
<keyword evidence="3" id="KW-0804">Transcription</keyword>
<keyword evidence="7" id="KW-1185">Reference proteome</keyword>
<evidence type="ECO:0000313" key="6">
    <source>
        <dbReference type="EMBL" id="MFD1535175.1"/>
    </source>
</evidence>
<dbReference type="Proteomes" id="UP001597145">
    <property type="component" value="Unassembled WGS sequence"/>
</dbReference>
<feature type="domain" description="HTH tetR-type" evidence="5">
    <location>
        <begin position="14"/>
        <end position="73"/>
    </location>
</feature>
<feature type="DNA-binding region" description="H-T-H motif" evidence="4">
    <location>
        <begin position="36"/>
        <end position="55"/>
    </location>
</feature>
<dbReference type="EMBL" id="JBHUCP010000050">
    <property type="protein sequence ID" value="MFD1535175.1"/>
    <property type="molecule type" value="Genomic_DNA"/>
</dbReference>
<evidence type="ECO:0000313" key="7">
    <source>
        <dbReference type="Proteomes" id="UP001597145"/>
    </source>
</evidence>